<reference evidence="2 3" key="1">
    <citation type="journal article" date="2007" name="Nature">
        <title>Evolution of genes and genomes on the Drosophila phylogeny.</title>
        <authorList>
            <consortium name="Drosophila 12 Genomes Consortium"/>
            <person name="Clark A.G."/>
            <person name="Eisen M.B."/>
            <person name="Smith D.R."/>
            <person name="Bergman C.M."/>
            <person name="Oliver B."/>
            <person name="Markow T.A."/>
            <person name="Kaufman T.C."/>
            <person name="Kellis M."/>
            <person name="Gelbart W."/>
            <person name="Iyer V.N."/>
            <person name="Pollard D.A."/>
            <person name="Sackton T.B."/>
            <person name="Larracuente A.M."/>
            <person name="Singh N.D."/>
            <person name="Abad J.P."/>
            <person name="Abt D.N."/>
            <person name="Adryan B."/>
            <person name="Aguade M."/>
            <person name="Akashi H."/>
            <person name="Anderson W.W."/>
            <person name="Aquadro C.F."/>
            <person name="Ardell D.H."/>
            <person name="Arguello R."/>
            <person name="Artieri C.G."/>
            <person name="Barbash D.A."/>
            <person name="Barker D."/>
            <person name="Barsanti P."/>
            <person name="Batterham P."/>
            <person name="Batzoglou S."/>
            <person name="Begun D."/>
            <person name="Bhutkar A."/>
            <person name="Blanco E."/>
            <person name="Bosak S.A."/>
            <person name="Bradley R.K."/>
            <person name="Brand A.D."/>
            <person name="Brent M.R."/>
            <person name="Brooks A.N."/>
            <person name="Brown R.H."/>
            <person name="Butlin R.K."/>
            <person name="Caggese C."/>
            <person name="Calvi B.R."/>
            <person name="Bernardo de Carvalho A."/>
            <person name="Caspi A."/>
            <person name="Castrezana S."/>
            <person name="Celniker S.E."/>
            <person name="Chang J.L."/>
            <person name="Chapple C."/>
            <person name="Chatterji S."/>
            <person name="Chinwalla A."/>
            <person name="Civetta A."/>
            <person name="Clifton S.W."/>
            <person name="Comeron J.M."/>
            <person name="Costello J.C."/>
            <person name="Coyne J.A."/>
            <person name="Daub J."/>
            <person name="David R.G."/>
            <person name="Delcher A.L."/>
            <person name="Delehaunty K."/>
            <person name="Do C.B."/>
            <person name="Ebling H."/>
            <person name="Edwards K."/>
            <person name="Eickbush T."/>
            <person name="Evans J.D."/>
            <person name="Filipski A."/>
            <person name="Findeiss S."/>
            <person name="Freyhult E."/>
            <person name="Fulton L."/>
            <person name="Fulton R."/>
            <person name="Garcia A.C."/>
            <person name="Gardiner A."/>
            <person name="Garfield D.A."/>
            <person name="Garvin B.E."/>
            <person name="Gibson G."/>
            <person name="Gilbert D."/>
            <person name="Gnerre S."/>
            <person name="Godfrey J."/>
            <person name="Good R."/>
            <person name="Gotea V."/>
            <person name="Gravely B."/>
            <person name="Greenberg A.J."/>
            <person name="Griffiths-Jones S."/>
            <person name="Gross S."/>
            <person name="Guigo R."/>
            <person name="Gustafson E.A."/>
            <person name="Haerty W."/>
            <person name="Hahn M.W."/>
            <person name="Halligan D.L."/>
            <person name="Halpern A.L."/>
            <person name="Halter G.M."/>
            <person name="Han M.V."/>
            <person name="Heger A."/>
            <person name="Hillier L."/>
            <person name="Hinrichs A.S."/>
            <person name="Holmes I."/>
            <person name="Hoskins R.A."/>
            <person name="Hubisz M.J."/>
            <person name="Hultmark D."/>
            <person name="Huntley M.A."/>
            <person name="Jaffe D.B."/>
            <person name="Jagadeeshan S."/>
            <person name="Jeck W.R."/>
            <person name="Johnson J."/>
            <person name="Jones C.D."/>
            <person name="Jordan W.C."/>
            <person name="Karpen G.H."/>
            <person name="Kataoka E."/>
            <person name="Keightley P.D."/>
            <person name="Kheradpour P."/>
            <person name="Kirkness E.F."/>
            <person name="Koerich L.B."/>
            <person name="Kristiansen K."/>
            <person name="Kudrna D."/>
            <person name="Kulathinal R.J."/>
            <person name="Kumar S."/>
            <person name="Kwok R."/>
            <person name="Lander E."/>
            <person name="Langley C.H."/>
            <person name="Lapoint R."/>
            <person name="Lazzaro B.P."/>
            <person name="Lee S.J."/>
            <person name="Levesque L."/>
            <person name="Li R."/>
            <person name="Lin C.F."/>
            <person name="Lin M.F."/>
            <person name="Lindblad-Toh K."/>
            <person name="Llopart A."/>
            <person name="Long M."/>
            <person name="Low L."/>
            <person name="Lozovsky E."/>
            <person name="Lu J."/>
            <person name="Luo M."/>
            <person name="Machado C.A."/>
            <person name="Makalowski W."/>
            <person name="Marzo M."/>
            <person name="Matsuda M."/>
            <person name="Matzkin L."/>
            <person name="McAllister B."/>
            <person name="McBride C.S."/>
            <person name="McKernan B."/>
            <person name="McKernan K."/>
            <person name="Mendez-Lago M."/>
            <person name="Minx P."/>
            <person name="Mollenhauer M.U."/>
            <person name="Montooth K."/>
            <person name="Mount S.M."/>
            <person name="Mu X."/>
            <person name="Myers E."/>
            <person name="Negre B."/>
            <person name="Newfeld S."/>
            <person name="Nielsen R."/>
            <person name="Noor M.A."/>
            <person name="O'Grady P."/>
            <person name="Pachter L."/>
            <person name="Papaceit M."/>
            <person name="Parisi M.J."/>
            <person name="Parisi M."/>
            <person name="Parts L."/>
            <person name="Pedersen J.S."/>
            <person name="Pesole G."/>
            <person name="Phillippy A.M."/>
            <person name="Ponting C.P."/>
            <person name="Pop M."/>
            <person name="Porcelli D."/>
            <person name="Powell J.R."/>
            <person name="Prohaska S."/>
            <person name="Pruitt K."/>
            <person name="Puig M."/>
            <person name="Quesneville H."/>
            <person name="Ram K.R."/>
            <person name="Rand D."/>
            <person name="Rasmussen M.D."/>
            <person name="Reed L.K."/>
            <person name="Reenan R."/>
            <person name="Reily A."/>
            <person name="Remington K.A."/>
            <person name="Rieger T.T."/>
            <person name="Ritchie M.G."/>
            <person name="Robin C."/>
            <person name="Rogers Y.H."/>
            <person name="Rohde C."/>
            <person name="Rozas J."/>
            <person name="Rubenfield M.J."/>
            <person name="Ruiz A."/>
            <person name="Russo S."/>
            <person name="Salzberg S.L."/>
            <person name="Sanchez-Gracia A."/>
            <person name="Saranga D.J."/>
            <person name="Sato H."/>
            <person name="Schaeffer S.W."/>
            <person name="Schatz M.C."/>
            <person name="Schlenke T."/>
            <person name="Schwartz R."/>
            <person name="Segarra C."/>
            <person name="Singh R.S."/>
            <person name="Sirot L."/>
            <person name="Sirota M."/>
            <person name="Sisneros N.B."/>
            <person name="Smith C.D."/>
            <person name="Smith T.F."/>
            <person name="Spieth J."/>
            <person name="Stage D.E."/>
            <person name="Stark A."/>
            <person name="Stephan W."/>
            <person name="Strausberg R.L."/>
            <person name="Strempel S."/>
            <person name="Sturgill D."/>
            <person name="Sutton G."/>
            <person name="Sutton G.G."/>
            <person name="Tao W."/>
            <person name="Teichmann S."/>
            <person name="Tobari Y.N."/>
            <person name="Tomimura Y."/>
            <person name="Tsolas J.M."/>
            <person name="Valente V.L."/>
            <person name="Venter E."/>
            <person name="Venter J.C."/>
            <person name="Vicario S."/>
            <person name="Vieira F.G."/>
            <person name="Vilella A.J."/>
            <person name="Villasante A."/>
            <person name="Walenz B."/>
            <person name="Wang J."/>
            <person name="Wasserman M."/>
            <person name="Watts T."/>
            <person name="Wilson D."/>
            <person name="Wilson R.K."/>
            <person name="Wing R.A."/>
            <person name="Wolfner M.F."/>
            <person name="Wong A."/>
            <person name="Wong G.K."/>
            <person name="Wu C.I."/>
            <person name="Wu G."/>
            <person name="Yamamoto D."/>
            <person name="Yang H.P."/>
            <person name="Yang S.P."/>
            <person name="Yorke J.A."/>
            <person name="Yoshida K."/>
            <person name="Zdobnov E."/>
            <person name="Zhang P."/>
            <person name="Zhang Y."/>
            <person name="Zimin A.V."/>
            <person name="Baldwin J."/>
            <person name="Abdouelleil A."/>
            <person name="Abdulkadir J."/>
            <person name="Abebe A."/>
            <person name="Abera B."/>
            <person name="Abreu J."/>
            <person name="Acer S.C."/>
            <person name="Aftuck L."/>
            <person name="Alexander A."/>
            <person name="An P."/>
            <person name="Anderson E."/>
            <person name="Anderson S."/>
            <person name="Arachi H."/>
            <person name="Azer M."/>
            <person name="Bachantsang P."/>
            <person name="Barry A."/>
            <person name="Bayul T."/>
            <person name="Berlin A."/>
            <person name="Bessette D."/>
            <person name="Bloom T."/>
            <person name="Blye J."/>
            <person name="Boguslavskiy L."/>
            <person name="Bonnet C."/>
            <person name="Boukhgalter B."/>
            <person name="Bourzgui I."/>
            <person name="Brown A."/>
            <person name="Cahill P."/>
            <person name="Channer S."/>
            <person name="Cheshatsang Y."/>
            <person name="Chuda L."/>
            <person name="Citroen M."/>
            <person name="Collymore A."/>
            <person name="Cooke P."/>
            <person name="Costello M."/>
            <person name="D'Aco K."/>
            <person name="Daza R."/>
            <person name="De Haan G."/>
            <person name="DeGray S."/>
            <person name="DeMaso C."/>
            <person name="Dhargay N."/>
            <person name="Dooley K."/>
            <person name="Dooley E."/>
            <person name="Doricent M."/>
            <person name="Dorje P."/>
            <person name="Dorjee K."/>
            <person name="Dupes A."/>
            <person name="Elong R."/>
            <person name="Falk J."/>
            <person name="Farina A."/>
            <person name="Faro S."/>
            <person name="Ferguson D."/>
            <person name="Fisher S."/>
            <person name="Foley C.D."/>
            <person name="Franke A."/>
            <person name="Friedrich D."/>
            <person name="Gadbois L."/>
            <person name="Gearin G."/>
            <person name="Gearin C.R."/>
            <person name="Giannoukos G."/>
            <person name="Goode T."/>
            <person name="Graham J."/>
            <person name="Grandbois E."/>
            <person name="Grewal S."/>
            <person name="Gyaltsen K."/>
            <person name="Hafez N."/>
            <person name="Hagos B."/>
            <person name="Hall J."/>
            <person name="Henson C."/>
            <person name="Hollinger A."/>
            <person name="Honan T."/>
            <person name="Huard M.D."/>
            <person name="Hughes L."/>
            <person name="Hurhula B."/>
            <person name="Husby M.E."/>
            <person name="Kamat A."/>
            <person name="Kanga B."/>
            <person name="Kashin S."/>
            <person name="Khazanovich D."/>
            <person name="Kisner P."/>
            <person name="Lance K."/>
            <person name="Lara M."/>
            <person name="Lee W."/>
            <person name="Lennon N."/>
            <person name="Letendre F."/>
            <person name="LeVine R."/>
            <person name="Lipovsky A."/>
            <person name="Liu X."/>
            <person name="Liu J."/>
            <person name="Liu S."/>
            <person name="Lokyitsang T."/>
            <person name="Lokyitsang Y."/>
            <person name="Lubonja R."/>
            <person name="Lui A."/>
            <person name="MacDonald P."/>
            <person name="Magnisalis V."/>
            <person name="Maru K."/>
            <person name="Matthews C."/>
            <person name="McCusker W."/>
            <person name="McDonough S."/>
            <person name="Mehta T."/>
            <person name="Meldrim J."/>
            <person name="Meneus L."/>
            <person name="Mihai O."/>
            <person name="Mihalev A."/>
            <person name="Mihova T."/>
            <person name="Mittelman R."/>
            <person name="Mlenga V."/>
            <person name="Montmayeur A."/>
            <person name="Mulrain L."/>
            <person name="Navidi A."/>
            <person name="Naylor J."/>
            <person name="Negash T."/>
            <person name="Nguyen T."/>
            <person name="Nguyen N."/>
            <person name="Nicol R."/>
            <person name="Norbu C."/>
            <person name="Norbu N."/>
            <person name="Novod N."/>
            <person name="O'Neill B."/>
            <person name="Osman S."/>
            <person name="Markiewicz E."/>
            <person name="Oyono O.L."/>
            <person name="Patti C."/>
            <person name="Phunkhang P."/>
            <person name="Pierre F."/>
            <person name="Priest M."/>
            <person name="Raghuraman S."/>
            <person name="Rege F."/>
            <person name="Reyes R."/>
            <person name="Rise C."/>
            <person name="Rogov P."/>
            <person name="Ross K."/>
            <person name="Ryan E."/>
            <person name="Settipalli S."/>
            <person name="Shea T."/>
            <person name="Sherpa N."/>
            <person name="Shi L."/>
            <person name="Shih D."/>
            <person name="Sparrow T."/>
            <person name="Spaulding J."/>
            <person name="Stalker J."/>
            <person name="Stange-Thomann N."/>
            <person name="Stavropoulos S."/>
            <person name="Stone C."/>
            <person name="Strader C."/>
            <person name="Tesfaye S."/>
            <person name="Thomson T."/>
            <person name="Thoulutsang Y."/>
            <person name="Thoulutsang D."/>
            <person name="Topham K."/>
            <person name="Topping I."/>
            <person name="Tsamla T."/>
            <person name="Vassiliev H."/>
            <person name="Vo A."/>
            <person name="Wangchuk T."/>
            <person name="Wangdi T."/>
            <person name="Weiand M."/>
            <person name="Wilkinson J."/>
            <person name="Wilson A."/>
            <person name="Yadav S."/>
            <person name="Young G."/>
            <person name="Yu Q."/>
            <person name="Zembek L."/>
            <person name="Zhong D."/>
            <person name="Zimmer A."/>
            <person name="Zwirko Z."/>
            <person name="Jaffe D.B."/>
            <person name="Alvarez P."/>
            <person name="Brockman W."/>
            <person name="Butler J."/>
            <person name="Chin C."/>
            <person name="Gnerre S."/>
            <person name="Grabherr M."/>
            <person name="Kleber M."/>
            <person name="Mauceli E."/>
            <person name="MacCallum I."/>
        </authorList>
    </citation>
    <scope>NUCLEOTIDE SEQUENCE [LARGE SCALE GENOMIC DNA]</scope>
    <source>
        <strain evidence="3">Tucson 14030-0811.24</strain>
    </source>
</reference>
<dbReference type="PROSITE" id="PS51029">
    <property type="entry name" value="MADF"/>
    <property type="match status" value="1"/>
</dbReference>
<evidence type="ECO:0000313" key="2">
    <source>
        <dbReference type="EMBL" id="KRF98223.1"/>
    </source>
</evidence>
<protein>
    <recommendedName>
        <fullName evidence="1">MADF domain-containing protein</fullName>
    </recommendedName>
</protein>
<dbReference type="OrthoDB" id="8775784at2759"/>
<dbReference type="Pfam" id="PF10545">
    <property type="entry name" value="MADF_DNA_bdg"/>
    <property type="match status" value="1"/>
</dbReference>
<name>A0A0Q9WPW1_DROWI</name>
<dbReference type="GO" id="GO:0005667">
    <property type="term" value="C:transcription regulator complex"/>
    <property type="evidence" value="ECO:0007669"/>
    <property type="project" value="TreeGrafter"/>
</dbReference>
<dbReference type="EMBL" id="CH963851">
    <property type="protein sequence ID" value="KRF98223.1"/>
    <property type="molecule type" value="Genomic_DNA"/>
</dbReference>
<proteinExistence type="predicted"/>
<dbReference type="GO" id="GO:0005634">
    <property type="term" value="C:nucleus"/>
    <property type="evidence" value="ECO:0007669"/>
    <property type="project" value="TreeGrafter"/>
</dbReference>
<accession>A0A0Q9WPW1</accession>
<dbReference type="GO" id="GO:0006357">
    <property type="term" value="P:regulation of transcription by RNA polymerase II"/>
    <property type="evidence" value="ECO:0007669"/>
    <property type="project" value="TreeGrafter"/>
</dbReference>
<keyword evidence="3" id="KW-1185">Reference proteome</keyword>
<evidence type="ECO:0000259" key="1">
    <source>
        <dbReference type="PROSITE" id="PS51029"/>
    </source>
</evidence>
<dbReference type="AlphaFoldDB" id="A0A0Q9WPW1"/>
<dbReference type="PANTHER" id="PTHR12243:SF67">
    <property type="entry name" value="COREPRESSOR OF PANGOLIN, ISOFORM A-RELATED"/>
    <property type="match status" value="1"/>
</dbReference>
<sequence>MEEEHPIAVVEETEVKPTEEELLNLEQQPNVLPTTLEKLKLERRLIALVGKQSALYDTRHPRFHDDLHKEELWQSIANQLSLDLTQCLSSWAELRYKYQKHVRRLRNYRRMIVQRVGAGNRRRRRPVMLHEEDMMFLYDHVAKLPLKQLTTPKMPVE</sequence>
<organism evidence="2 3">
    <name type="scientific">Drosophila willistoni</name>
    <name type="common">Fruit fly</name>
    <dbReference type="NCBI Taxonomy" id="7260"/>
    <lineage>
        <taxon>Eukaryota</taxon>
        <taxon>Metazoa</taxon>
        <taxon>Ecdysozoa</taxon>
        <taxon>Arthropoda</taxon>
        <taxon>Hexapoda</taxon>
        <taxon>Insecta</taxon>
        <taxon>Pterygota</taxon>
        <taxon>Neoptera</taxon>
        <taxon>Endopterygota</taxon>
        <taxon>Diptera</taxon>
        <taxon>Brachycera</taxon>
        <taxon>Muscomorpha</taxon>
        <taxon>Ephydroidea</taxon>
        <taxon>Drosophilidae</taxon>
        <taxon>Drosophila</taxon>
        <taxon>Sophophora</taxon>
    </lineage>
</organism>
<dbReference type="SMART" id="SM00595">
    <property type="entry name" value="MADF"/>
    <property type="match status" value="1"/>
</dbReference>
<dbReference type="Proteomes" id="UP000007798">
    <property type="component" value="Unassembled WGS sequence"/>
</dbReference>
<dbReference type="PANTHER" id="PTHR12243">
    <property type="entry name" value="MADF DOMAIN TRANSCRIPTION FACTOR"/>
    <property type="match status" value="1"/>
</dbReference>
<dbReference type="STRING" id="7260.A0A0Q9WPW1"/>
<dbReference type="InterPro" id="IPR039353">
    <property type="entry name" value="TF_Adf1"/>
</dbReference>
<feature type="domain" description="MADF" evidence="1">
    <location>
        <begin position="44"/>
        <end position="142"/>
    </location>
</feature>
<gene>
    <name evidence="2" type="primary">Dwil\GK27730</name>
    <name evidence="2" type="ORF">Dwil_GK27730</name>
</gene>
<evidence type="ECO:0000313" key="3">
    <source>
        <dbReference type="Proteomes" id="UP000007798"/>
    </source>
</evidence>
<dbReference type="InParanoid" id="A0A0Q9WPW1"/>
<feature type="non-terminal residue" evidence="2">
    <location>
        <position position="157"/>
    </location>
</feature>
<dbReference type="InterPro" id="IPR006578">
    <property type="entry name" value="MADF-dom"/>
</dbReference>